<proteinExistence type="predicted"/>
<dbReference type="Proteomes" id="UP000178851">
    <property type="component" value="Unassembled WGS sequence"/>
</dbReference>
<protein>
    <submittedName>
        <fullName evidence="1">Uncharacterized protein</fullName>
    </submittedName>
</protein>
<dbReference type="EMBL" id="MGGI01000016">
    <property type="protein sequence ID" value="OGM26152.1"/>
    <property type="molecule type" value="Genomic_DNA"/>
</dbReference>
<evidence type="ECO:0000313" key="1">
    <source>
        <dbReference type="EMBL" id="OGM26152.1"/>
    </source>
</evidence>
<reference evidence="1 2" key="1">
    <citation type="journal article" date="2016" name="Nat. Commun.">
        <title>Thousands of microbial genomes shed light on interconnected biogeochemical processes in an aquifer system.</title>
        <authorList>
            <person name="Anantharaman K."/>
            <person name="Brown C.T."/>
            <person name="Hug L.A."/>
            <person name="Sharon I."/>
            <person name="Castelle C.J."/>
            <person name="Probst A.J."/>
            <person name="Thomas B.C."/>
            <person name="Singh A."/>
            <person name="Wilkins M.J."/>
            <person name="Karaoz U."/>
            <person name="Brodie E.L."/>
            <person name="Williams K.H."/>
            <person name="Hubbard S.S."/>
            <person name="Banfield J.F."/>
        </authorList>
    </citation>
    <scope>NUCLEOTIDE SEQUENCE [LARGE SCALE GENOMIC DNA]</scope>
</reference>
<accession>A0A1F7YFW6</accession>
<evidence type="ECO:0000313" key="2">
    <source>
        <dbReference type="Proteomes" id="UP000178851"/>
    </source>
</evidence>
<dbReference type="AlphaFoldDB" id="A0A1F7YFW6"/>
<organism evidence="1 2">
    <name type="scientific">Candidatus Woesebacteria bacterium RIFCSPHIGHO2_01_FULL_39_28</name>
    <dbReference type="NCBI Taxonomy" id="1802496"/>
    <lineage>
        <taxon>Bacteria</taxon>
        <taxon>Candidatus Woeseibacteriota</taxon>
    </lineage>
</organism>
<gene>
    <name evidence="1" type="ORF">A2627_03875</name>
</gene>
<comment type="caution">
    <text evidence="1">The sequence shown here is derived from an EMBL/GenBank/DDBJ whole genome shotgun (WGS) entry which is preliminary data.</text>
</comment>
<sequence length="61" mass="7131">MIDLSKVKEVSKKIGIKVEISKREENLIKAKDYMTELIRSEIIILRPLLRVATLEKIYKDS</sequence>
<name>A0A1F7YFW6_9BACT</name>